<keyword evidence="2" id="KW-0677">Repeat</keyword>
<dbReference type="CDD" id="cd00118">
    <property type="entry name" value="LysM"/>
    <property type="match status" value="1"/>
</dbReference>
<keyword evidence="4" id="KW-0175">Coiled coil</keyword>
<evidence type="ECO:0000256" key="1">
    <source>
        <dbReference type="ARBA" id="ARBA00022574"/>
    </source>
</evidence>
<dbReference type="SUPFAM" id="SSF48452">
    <property type="entry name" value="TPR-like"/>
    <property type="match status" value="1"/>
</dbReference>
<dbReference type="Proteomes" id="UP001165082">
    <property type="component" value="Unassembled WGS sequence"/>
</dbReference>
<dbReference type="Pfam" id="PF00041">
    <property type="entry name" value="fn3"/>
    <property type="match status" value="1"/>
</dbReference>
<dbReference type="SUPFAM" id="SSF54106">
    <property type="entry name" value="LysM domain"/>
    <property type="match status" value="1"/>
</dbReference>
<evidence type="ECO:0000313" key="9">
    <source>
        <dbReference type="Proteomes" id="UP001165082"/>
    </source>
</evidence>
<dbReference type="InterPro" id="IPR036116">
    <property type="entry name" value="FN3_sf"/>
</dbReference>
<evidence type="ECO:0000256" key="2">
    <source>
        <dbReference type="ARBA" id="ARBA00022737"/>
    </source>
</evidence>
<reference evidence="8" key="1">
    <citation type="submission" date="2022-07" db="EMBL/GenBank/DDBJ databases">
        <title>Genome analysis of Parmales, a sister group of diatoms, reveals the evolutionary specialization of diatoms from phago-mixotrophs to photoautotrophs.</title>
        <authorList>
            <person name="Ban H."/>
            <person name="Sato S."/>
            <person name="Yoshikawa S."/>
            <person name="Kazumasa Y."/>
            <person name="Nakamura Y."/>
            <person name="Ichinomiya M."/>
            <person name="Saitoh K."/>
            <person name="Sato N."/>
            <person name="Blanc-Mathieu R."/>
            <person name="Endo H."/>
            <person name="Kuwata A."/>
            <person name="Ogata H."/>
        </authorList>
    </citation>
    <scope>NUCLEOTIDE SEQUENCE</scope>
</reference>
<evidence type="ECO:0000259" key="6">
    <source>
        <dbReference type="PROSITE" id="PS50853"/>
    </source>
</evidence>
<dbReference type="PROSITE" id="PS50294">
    <property type="entry name" value="WD_REPEATS_REGION"/>
    <property type="match status" value="1"/>
</dbReference>
<feature type="domain" description="Fibronectin type-III" evidence="6">
    <location>
        <begin position="311"/>
        <end position="424"/>
    </location>
</feature>
<feature type="domain" description="LysM" evidence="7">
    <location>
        <begin position="1567"/>
        <end position="1611"/>
    </location>
</feature>
<feature type="compositionally biased region" description="Basic and acidic residues" evidence="5">
    <location>
        <begin position="1622"/>
        <end position="1640"/>
    </location>
</feature>
<protein>
    <submittedName>
        <fullName evidence="8">Uncharacterized protein</fullName>
    </submittedName>
</protein>
<dbReference type="SMART" id="SM00060">
    <property type="entry name" value="FN3"/>
    <property type="match status" value="1"/>
</dbReference>
<feature type="coiled-coil region" evidence="4">
    <location>
        <begin position="652"/>
        <end position="679"/>
    </location>
</feature>
<dbReference type="InterPro" id="IPR036779">
    <property type="entry name" value="LysM_dom_sf"/>
</dbReference>
<evidence type="ECO:0000313" key="8">
    <source>
        <dbReference type="EMBL" id="GMH48297.1"/>
    </source>
</evidence>
<dbReference type="Pfam" id="PF00400">
    <property type="entry name" value="WD40"/>
    <property type="match status" value="4"/>
</dbReference>
<dbReference type="InterPro" id="IPR018392">
    <property type="entry name" value="LysM"/>
</dbReference>
<dbReference type="Gene3D" id="1.25.40.10">
    <property type="entry name" value="Tetratricopeptide repeat domain"/>
    <property type="match status" value="1"/>
</dbReference>
<dbReference type="Gene3D" id="2.130.10.10">
    <property type="entry name" value="YVTN repeat-like/Quinoprotein amine dehydrogenase"/>
    <property type="match status" value="2"/>
</dbReference>
<dbReference type="PANTHER" id="PTHR19848:SF8">
    <property type="entry name" value="F-BOX AND WD REPEAT DOMAIN CONTAINING 7"/>
    <property type="match status" value="1"/>
</dbReference>
<name>A0A9W6Z517_9STRA</name>
<dbReference type="PROSITE" id="PS50082">
    <property type="entry name" value="WD_REPEATS_2"/>
    <property type="match status" value="4"/>
</dbReference>
<evidence type="ECO:0000256" key="5">
    <source>
        <dbReference type="SAM" id="MobiDB-lite"/>
    </source>
</evidence>
<dbReference type="InterPro" id="IPR013783">
    <property type="entry name" value="Ig-like_fold"/>
</dbReference>
<dbReference type="Pfam" id="PF01476">
    <property type="entry name" value="LysM"/>
    <property type="match status" value="1"/>
</dbReference>
<dbReference type="PROSITE" id="PS50853">
    <property type="entry name" value="FN3"/>
    <property type="match status" value="1"/>
</dbReference>
<dbReference type="EMBL" id="BRXZ01001867">
    <property type="protein sequence ID" value="GMH48297.1"/>
    <property type="molecule type" value="Genomic_DNA"/>
</dbReference>
<dbReference type="Gene3D" id="3.10.350.10">
    <property type="entry name" value="LysM domain"/>
    <property type="match status" value="1"/>
</dbReference>
<dbReference type="PANTHER" id="PTHR19848">
    <property type="entry name" value="WD40 REPEAT PROTEIN"/>
    <property type="match status" value="1"/>
</dbReference>
<feature type="repeat" description="WD" evidence="3">
    <location>
        <begin position="1527"/>
        <end position="1557"/>
    </location>
</feature>
<dbReference type="SMART" id="SM00320">
    <property type="entry name" value="WD40"/>
    <property type="match status" value="6"/>
</dbReference>
<keyword evidence="9" id="KW-1185">Reference proteome</keyword>
<dbReference type="PROSITE" id="PS51782">
    <property type="entry name" value="LYSM"/>
    <property type="match status" value="1"/>
</dbReference>
<feature type="non-terminal residue" evidence="8">
    <location>
        <position position="1822"/>
    </location>
</feature>
<feature type="region of interest" description="Disordered" evidence="5">
    <location>
        <begin position="1614"/>
        <end position="1640"/>
    </location>
</feature>
<dbReference type="CDD" id="cd00200">
    <property type="entry name" value="WD40"/>
    <property type="match status" value="1"/>
</dbReference>
<dbReference type="InterPro" id="IPR036322">
    <property type="entry name" value="WD40_repeat_dom_sf"/>
</dbReference>
<accession>A0A9W6Z517</accession>
<feature type="repeat" description="WD" evidence="3">
    <location>
        <begin position="1358"/>
        <end position="1397"/>
    </location>
</feature>
<feature type="region of interest" description="Disordered" evidence="5">
    <location>
        <begin position="234"/>
        <end position="257"/>
    </location>
</feature>
<sequence>MEVQPPKAPPDDIPVEATQGDTPVDSANAAKEEATDNTTKHPRAQELRKRIMQRRQERDKALGIIDEETANKMKEAQKKASEDEKYLPFLIAKKKKKKVNKRALEIEKKAHGRMMLTLANYNHGNRNFLGRMEQQYSVAKTLEKLSKDLDYSAGRGKEKIDSIDVYENRLIKLQKLVRDGPNKSHDADKEVDNVIRGPSFSRDLKSEFKTCNKCGERFVKHLLLQHALYCTGDTSGGGPTTLGPRQDDEEEENEGEAKGEANKECFCQLCGKKFTSKTIEKHTKKCEERQKFLEGKEGNDSTHISLLPPQKPRNITIAKVGPDFIKLKWEPPILDGGCKVFDYEISYKVCHVEKVGKREIRHYTDMPPLLCSRWVMKPPVATYGFLLEDLEANTEYSDIVIRCRNKIGWGPQSKPLEPIHTLEAIPPTKPLFFQCVKCTSAIIAFTWGEPANEGGSPVVDYVLTYTEVALKDNQEVGVKSESEKYEEIDHEVKVGGSHCYHSLLDLRGDTNFKNWKIKALTEAGLMSEPSQHADIRTKEPTRRQLVQKEILRTKQTQGDFIDSDFYQGFVQREEKLAFLGRLEQELSSLPEELDESLFVGSQGQKNAKKRWGKLKFGAAASRGLGFGANGGKGMVDNDAINEQLMPGFTRRKTQFTYRIKELEEEIEQLEKDKNDAVSNRSYLTYQMGHMQTRIIALQAEMDRVATFKGDDINSDVIHGTDQRFTVEKLKADLIVELDNAQGSIAAWKAEVIHGDQMKIEFANKKVKKIESLKDRRAAYKSFMNQATRSRKFTSRFNKDTGDLKLQYFEQWVENAQTRVRVRNVMLKVWGDQSYRFKKAAWHKWVYGSHAGGGSTLEDKYNIVSAGGKMLIKNEEGRMENVKDMAEILVKLTEIQKDATLGQYTKKQRAALETNRHFGESELGHTLGTYERDLAHMIQGDAFFNIRKYDEAMDCYHRQLEQMKEEDDPNEPDVKVLAMLYGRKGKVELARRAWDRAILDYERHRSLATEIESDVEWAGAFMGLGEGYLGKGDYQSSRVLFEQAMLKCIVIGDKVRQARAYRGIQVSYERLHNLMYAARYKERADNLMKENQNKIVDAFAAMEDLKARLIDTTASMGEVIHLERITAGCIRMRADTVALKEKIEAAEERLEEQEKQVRMVKELLRKIDDQLEEAKNTDKDEMTSALIHEKEQMFEVEELKMRLAEKRKRVVVDEEEQVRRERRMKQAIANKKDDLVGLEQDLIVEQGPLMKQVMKSRILRCMGLNPSNTAGNEVTGTATGGIEYIAGAETNNVNVYDIHTGTLKLVFTGDEEGRHVGEPLGHTSVITCILFHDAKIYTGSMDTTVMCWDIETEEREWVGLGHEATVTCIYVDAFKLISGAADTKIIIWDKDTGEMLKLVHGHSRGVSCIQCGPTWFVSGGTEGEVRVWTHLPTHEDPKYKLIKCKRRLKGHGCKVTVVKYGKLEIISGDAEGKIIVWWLKTGEIVQKCQAHKGVVTDLQFDATKIVSSGVDHNLQVIDITTGDVLQTLRGHEGPVVGLAFDTVQILSASSDGTLRHWEWGSASKRADKLHLYDSGDNLAKISRKYKVPISNIIKWNGITDVKKMYIGQKLIVQKGNPDEPTEAELKASTRKEQNRQREAKVDEKIKLAMQKAEEEMAKATGSNQEANPLEIDSYLEKATMASRLQADQGGLLPSEYLEVDEEEEKLLAKHNDFTSLASRIKHQGKTKDQLRAKVDVKKQWEQNVKDTDYKPDRRAIADQLGMFLLHQVLDEFIERDIVKETMANDMFNESLGGRFFNFRKGKRPVYKAARRFGNALDFAREED</sequence>
<feature type="repeat" description="WD" evidence="3">
    <location>
        <begin position="1398"/>
        <end position="1427"/>
    </location>
</feature>
<dbReference type="InterPro" id="IPR003961">
    <property type="entry name" value="FN3_dom"/>
</dbReference>
<dbReference type="InterPro" id="IPR001680">
    <property type="entry name" value="WD40_rpt"/>
</dbReference>
<dbReference type="CDD" id="cd00063">
    <property type="entry name" value="FN3"/>
    <property type="match status" value="1"/>
</dbReference>
<evidence type="ECO:0000256" key="3">
    <source>
        <dbReference type="PROSITE-ProRule" id="PRU00221"/>
    </source>
</evidence>
<dbReference type="SUPFAM" id="SSF50978">
    <property type="entry name" value="WD40 repeat-like"/>
    <property type="match status" value="1"/>
</dbReference>
<organism evidence="8 9">
    <name type="scientific">Triparma retinervis</name>
    <dbReference type="NCBI Taxonomy" id="2557542"/>
    <lineage>
        <taxon>Eukaryota</taxon>
        <taxon>Sar</taxon>
        <taxon>Stramenopiles</taxon>
        <taxon>Ochrophyta</taxon>
        <taxon>Bolidophyceae</taxon>
        <taxon>Parmales</taxon>
        <taxon>Triparmaceae</taxon>
        <taxon>Triparma</taxon>
    </lineage>
</organism>
<dbReference type="SMART" id="SM00257">
    <property type="entry name" value="LysM"/>
    <property type="match status" value="1"/>
</dbReference>
<dbReference type="OrthoDB" id="190105at2759"/>
<dbReference type="InterPro" id="IPR011990">
    <property type="entry name" value="TPR-like_helical_dom_sf"/>
</dbReference>
<gene>
    <name evidence="8" type="ORF">TrRE_jg10000</name>
</gene>
<feature type="repeat" description="WD" evidence="3">
    <location>
        <begin position="1318"/>
        <end position="1357"/>
    </location>
</feature>
<dbReference type="SUPFAM" id="SSF49265">
    <property type="entry name" value="Fibronectin type III"/>
    <property type="match status" value="1"/>
</dbReference>
<proteinExistence type="predicted"/>
<dbReference type="InterPro" id="IPR015943">
    <property type="entry name" value="WD40/YVTN_repeat-like_dom_sf"/>
</dbReference>
<dbReference type="Gene3D" id="2.60.40.10">
    <property type="entry name" value="Immunoglobulins"/>
    <property type="match status" value="2"/>
</dbReference>
<feature type="region of interest" description="Disordered" evidence="5">
    <location>
        <begin position="1"/>
        <end position="48"/>
    </location>
</feature>
<evidence type="ECO:0000256" key="4">
    <source>
        <dbReference type="SAM" id="Coils"/>
    </source>
</evidence>
<evidence type="ECO:0000259" key="7">
    <source>
        <dbReference type="PROSITE" id="PS51782"/>
    </source>
</evidence>
<feature type="compositionally biased region" description="Pro residues" evidence="5">
    <location>
        <begin position="1"/>
        <end position="12"/>
    </location>
</feature>
<comment type="caution">
    <text evidence="8">The sequence shown here is derived from an EMBL/GenBank/DDBJ whole genome shotgun (WGS) entry which is preliminary data.</text>
</comment>
<feature type="coiled-coil region" evidence="4">
    <location>
        <begin position="1076"/>
        <end position="1240"/>
    </location>
</feature>
<keyword evidence="1 3" id="KW-0853">WD repeat</keyword>